<evidence type="ECO:0000256" key="1">
    <source>
        <dbReference type="SAM" id="MobiDB-lite"/>
    </source>
</evidence>
<accession>A0AAW0MU17</accession>
<feature type="region of interest" description="Disordered" evidence="1">
    <location>
        <begin position="1"/>
        <end position="23"/>
    </location>
</feature>
<sequence length="89" mass="10020">MRDAGHKPKKRDGTTKSGTGGHPRDVFVALELRQTAVRLKSCLFQTLAVPLDVYNELKSLPLDKGKCFCGSVLFMLLHHLKDLQKTERK</sequence>
<gene>
    <name evidence="2" type="ORF">WMY93_033005</name>
</gene>
<dbReference type="Proteomes" id="UP001460270">
    <property type="component" value="Unassembled WGS sequence"/>
</dbReference>
<evidence type="ECO:0000313" key="2">
    <source>
        <dbReference type="EMBL" id="KAK7880349.1"/>
    </source>
</evidence>
<feature type="compositionally biased region" description="Basic and acidic residues" evidence="1">
    <location>
        <begin position="1"/>
        <end position="14"/>
    </location>
</feature>
<keyword evidence="3" id="KW-1185">Reference proteome</keyword>
<comment type="caution">
    <text evidence="2">The sequence shown here is derived from an EMBL/GenBank/DDBJ whole genome shotgun (WGS) entry which is preliminary data.</text>
</comment>
<protein>
    <submittedName>
        <fullName evidence="2">Uncharacterized protein</fullName>
    </submittedName>
</protein>
<proteinExistence type="predicted"/>
<name>A0AAW0MU17_9GOBI</name>
<dbReference type="AlphaFoldDB" id="A0AAW0MU17"/>
<reference evidence="3" key="1">
    <citation type="submission" date="2024-04" db="EMBL/GenBank/DDBJ databases">
        <title>Salinicola lusitanus LLJ914,a marine bacterium isolated from the Okinawa Trough.</title>
        <authorList>
            <person name="Li J."/>
        </authorList>
    </citation>
    <scope>NUCLEOTIDE SEQUENCE [LARGE SCALE GENOMIC DNA]</scope>
</reference>
<dbReference type="EMBL" id="JBBPFD010000110">
    <property type="protein sequence ID" value="KAK7880349.1"/>
    <property type="molecule type" value="Genomic_DNA"/>
</dbReference>
<organism evidence="2 3">
    <name type="scientific">Mugilogobius chulae</name>
    <name type="common">yellowstripe goby</name>
    <dbReference type="NCBI Taxonomy" id="88201"/>
    <lineage>
        <taxon>Eukaryota</taxon>
        <taxon>Metazoa</taxon>
        <taxon>Chordata</taxon>
        <taxon>Craniata</taxon>
        <taxon>Vertebrata</taxon>
        <taxon>Euteleostomi</taxon>
        <taxon>Actinopterygii</taxon>
        <taxon>Neopterygii</taxon>
        <taxon>Teleostei</taxon>
        <taxon>Neoteleostei</taxon>
        <taxon>Acanthomorphata</taxon>
        <taxon>Gobiaria</taxon>
        <taxon>Gobiiformes</taxon>
        <taxon>Gobioidei</taxon>
        <taxon>Gobiidae</taxon>
        <taxon>Gobionellinae</taxon>
        <taxon>Mugilogobius</taxon>
    </lineage>
</organism>
<evidence type="ECO:0000313" key="3">
    <source>
        <dbReference type="Proteomes" id="UP001460270"/>
    </source>
</evidence>